<keyword evidence="8" id="KW-1185">Reference proteome</keyword>
<dbReference type="GO" id="GO:0071949">
    <property type="term" value="F:FAD binding"/>
    <property type="evidence" value="ECO:0007669"/>
    <property type="project" value="InterPro"/>
</dbReference>
<dbReference type="Gene3D" id="3.50.50.60">
    <property type="entry name" value="FAD/NAD(P)-binding domain"/>
    <property type="match status" value="1"/>
</dbReference>
<dbReference type="AlphaFoldDB" id="A0A9W9JIM5"/>
<keyword evidence="2" id="KW-0285">Flavoprotein</keyword>
<protein>
    <submittedName>
        <fullName evidence="7">Monooxygenase</fullName>
    </submittedName>
</protein>
<dbReference type="InterPro" id="IPR036188">
    <property type="entry name" value="FAD/NAD-bd_sf"/>
</dbReference>
<comment type="cofactor">
    <cofactor evidence="1">
        <name>FAD</name>
        <dbReference type="ChEBI" id="CHEBI:57692"/>
    </cofactor>
</comment>
<dbReference type="PANTHER" id="PTHR47178">
    <property type="entry name" value="MONOOXYGENASE, FAD-BINDING"/>
    <property type="match status" value="1"/>
</dbReference>
<dbReference type="Pfam" id="PF01494">
    <property type="entry name" value="FAD_binding_3"/>
    <property type="match status" value="1"/>
</dbReference>
<evidence type="ECO:0000256" key="4">
    <source>
        <dbReference type="ARBA" id="ARBA00023002"/>
    </source>
</evidence>
<dbReference type="GO" id="GO:0004497">
    <property type="term" value="F:monooxygenase activity"/>
    <property type="evidence" value="ECO:0007669"/>
    <property type="project" value="UniProtKB-KW"/>
</dbReference>
<dbReference type="PRINTS" id="PR00420">
    <property type="entry name" value="RNGMNOXGNASE"/>
</dbReference>
<sequence>MPAPQTQPQDLHVLIIGSGITGLVLAQALNQAGIRYSIFEKEVAMNYRSNEWTMAIHWSLDRLEKLLPEDRFANMLEVSCNPAVPIDAGGNYPIIHGETGNLLAGVPYAKGLRVPRSKMRALCAKGIDVQYGKNLIDVAFNESGQGVVAFFEDGTVVSGSILVGADGPRSTVRNFAMGSAEAAGVSRFPIFHTNMTVTYDDADKARYVRERFPTSYLALSDRSFHAFQSISSMPDGVDHPESWIFHMAMAWFSDTEIPATYQERVELIRQKAEGLGEPARSAFTWIPDDTQVHKADISYWATQPWDNRQGRITLVGDAAHPMPPYRGQGLNHCICDVSNLLAGVQEVMRGESTLRDVIGAYEAELVPRGREEVKCSVENGYMLHDWEKVRESPVFRNGFKPMDGHDKVASVEAALPVGQVGAN</sequence>
<name>A0A9W9JIM5_9EURO</name>
<keyword evidence="4" id="KW-0560">Oxidoreductase</keyword>
<dbReference type="PANTHER" id="PTHR47178:SF2">
    <property type="entry name" value="FAD-BINDING DOMAIN-CONTAINING PROTEIN"/>
    <property type="match status" value="1"/>
</dbReference>
<reference evidence="7" key="1">
    <citation type="submission" date="2022-11" db="EMBL/GenBank/DDBJ databases">
        <authorList>
            <person name="Petersen C."/>
        </authorList>
    </citation>
    <scope>NUCLEOTIDE SEQUENCE</scope>
    <source>
        <strain evidence="7">IBT 20477</strain>
    </source>
</reference>
<dbReference type="InterPro" id="IPR002938">
    <property type="entry name" value="FAD-bd"/>
</dbReference>
<keyword evidence="5 7" id="KW-0503">Monooxygenase</keyword>
<comment type="caution">
    <text evidence="7">The sequence shown here is derived from an EMBL/GenBank/DDBJ whole genome shotgun (WGS) entry which is preliminary data.</text>
</comment>
<reference evidence="7" key="2">
    <citation type="journal article" date="2023" name="IMA Fungus">
        <title>Comparative genomic study of the Penicillium genus elucidates a diverse pangenome and 15 lateral gene transfer events.</title>
        <authorList>
            <person name="Petersen C."/>
            <person name="Sorensen T."/>
            <person name="Nielsen M.R."/>
            <person name="Sondergaard T.E."/>
            <person name="Sorensen J.L."/>
            <person name="Fitzpatrick D.A."/>
            <person name="Frisvad J.C."/>
            <person name="Nielsen K.L."/>
        </authorList>
    </citation>
    <scope>NUCLEOTIDE SEQUENCE</scope>
    <source>
        <strain evidence="7">IBT 20477</strain>
    </source>
</reference>
<evidence type="ECO:0000256" key="3">
    <source>
        <dbReference type="ARBA" id="ARBA00022827"/>
    </source>
</evidence>
<gene>
    <name evidence="7" type="ORF">N7449_007225</name>
</gene>
<keyword evidence="3" id="KW-0274">FAD</keyword>
<dbReference type="Proteomes" id="UP001150942">
    <property type="component" value="Unassembled WGS sequence"/>
</dbReference>
<evidence type="ECO:0000256" key="5">
    <source>
        <dbReference type="ARBA" id="ARBA00023033"/>
    </source>
</evidence>
<evidence type="ECO:0000313" key="7">
    <source>
        <dbReference type="EMBL" id="KAJ5196746.1"/>
    </source>
</evidence>
<evidence type="ECO:0000313" key="8">
    <source>
        <dbReference type="Proteomes" id="UP001150942"/>
    </source>
</evidence>
<dbReference type="SUPFAM" id="SSF51905">
    <property type="entry name" value="FAD/NAD(P)-binding domain"/>
    <property type="match status" value="1"/>
</dbReference>
<evidence type="ECO:0000256" key="2">
    <source>
        <dbReference type="ARBA" id="ARBA00022630"/>
    </source>
</evidence>
<accession>A0A9W9JIM5</accession>
<feature type="domain" description="FAD-binding" evidence="6">
    <location>
        <begin position="124"/>
        <end position="371"/>
    </location>
</feature>
<evidence type="ECO:0000259" key="6">
    <source>
        <dbReference type="Pfam" id="PF01494"/>
    </source>
</evidence>
<dbReference type="Pfam" id="PF13450">
    <property type="entry name" value="NAD_binding_8"/>
    <property type="match status" value="1"/>
</dbReference>
<proteinExistence type="predicted"/>
<organism evidence="7 8">
    <name type="scientific">Penicillium cf. viridicatum</name>
    <dbReference type="NCBI Taxonomy" id="2972119"/>
    <lineage>
        <taxon>Eukaryota</taxon>
        <taxon>Fungi</taxon>
        <taxon>Dikarya</taxon>
        <taxon>Ascomycota</taxon>
        <taxon>Pezizomycotina</taxon>
        <taxon>Eurotiomycetes</taxon>
        <taxon>Eurotiomycetidae</taxon>
        <taxon>Eurotiales</taxon>
        <taxon>Aspergillaceae</taxon>
        <taxon>Penicillium</taxon>
    </lineage>
</organism>
<dbReference type="EMBL" id="JAPQKQ010000005">
    <property type="protein sequence ID" value="KAJ5196746.1"/>
    <property type="molecule type" value="Genomic_DNA"/>
</dbReference>
<evidence type="ECO:0000256" key="1">
    <source>
        <dbReference type="ARBA" id="ARBA00001974"/>
    </source>
</evidence>
<dbReference type="OrthoDB" id="47494at2759"/>